<evidence type="ECO:0000313" key="1">
    <source>
        <dbReference type="EMBL" id="KJA24987.1"/>
    </source>
</evidence>
<accession>A0A0D2LCI4</accession>
<proteinExistence type="predicted"/>
<dbReference type="Proteomes" id="UP000054270">
    <property type="component" value="Unassembled WGS sequence"/>
</dbReference>
<protein>
    <submittedName>
        <fullName evidence="1">Uncharacterized protein</fullName>
    </submittedName>
</protein>
<dbReference type="AlphaFoldDB" id="A0A0D2LCI4"/>
<organism evidence="1 2">
    <name type="scientific">Hypholoma sublateritium (strain FD-334 SS-4)</name>
    <dbReference type="NCBI Taxonomy" id="945553"/>
    <lineage>
        <taxon>Eukaryota</taxon>
        <taxon>Fungi</taxon>
        <taxon>Dikarya</taxon>
        <taxon>Basidiomycota</taxon>
        <taxon>Agaricomycotina</taxon>
        <taxon>Agaricomycetes</taxon>
        <taxon>Agaricomycetidae</taxon>
        <taxon>Agaricales</taxon>
        <taxon>Agaricineae</taxon>
        <taxon>Strophariaceae</taxon>
        <taxon>Hypholoma</taxon>
    </lineage>
</organism>
<dbReference type="EMBL" id="KN817534">
    <property type="protein sequence ID" value="KJA24987.1"/>
    <property type="molecule type" value="Genomic_DNA"/>
</dbReference>
<dbReference type="OrthoDB" id="9984778at2759"/>
<evidence type="ECO:0000313" key="2">
    <source>
        <dbReference type="Proteomes" id="UP000054270"/>
    </source>
</evidence>
<keyword evidence="2" id="KW-1185">Reference proteome</keyword>
<gene>
    <name evidence="1" type="ORF">HYPSUDRAFT_135635</name>
</gene>
<reference evidence="2" key="1">
    <citation type="submission" date="2014-04" db="EMBL/GenBank/DDBJ databases">
        <title>Evolutionary Origins and Diversification of the Mycorrhizal Mutualists.</title>
        <authorList>
            <consortium name="DOE Joint Genome Institute"/>
            <consortium name="Mycorrhizal Genomics Consortium"/>
            <person name="Kohler A."/>
            <person name="Kuo A."/>
            <person name="Nagy L.G."/>
            <person name="Floudas D."/>
            <person name="Copeland A."/>
            <person name="Barry K.W."/>
            <person name="Cichocki N."/>
            <person name="Veneault-Fourrey C."/>
            <person name="LaButti K."/>
            <person name="Lindquist E.A."/>
            <person name="Lipzen A."/>
            <person name="Lundell T."/>
            <person name="Morin E."/>
            <person name="Murat C."/>
            <person name="Riley R."/>
            <person name="Ohm R."/>
            <person name="Sun H."/>
            <person name="Tunlid A."/>
            <person name="Henrissat B."/>
            <person name="Grigoriev I.V."/>
            <person name="Hibbett D.S."/>
            <person name="Martin F."/>
        </authorList>
    </citation>
    <scope>NUCLEOTIDE SEQUENCE [LARGE SCALE GENOMIC DNA]</scope>
    <source>
        <strain evidence="2">FD-334 SS-4</strain>
    </source>
</reference>
<name>A0A0D2LCI4_HYPSF</name>
<feature type="non-terminal residue" evidence="1">
    <location>
        <position position="1"/>
    </location>
</feature>
<sequence>RHINVQMLPSPVPEYVRSDGARAMEPEILARINKPKNLIDAGIVDFESSGNGVL</sequence>